<proteinExistence type="predicted"/>
<feature type="non-terminal residue" evidence="1">
    <location>
        <position position="1"/>
    </location>
</feature>
<gene>
    <name evidence="1" type="ORF">D4N09_28810</name>
</gene>
<protein>
    <submittedName>
        <fullName evidence="1">Uncharacterized protein</fullName>
    </submittedName>
</protein>
<sequence length="59" mass="7272">AFWSVVWILQILNGRKCRKKLYELWCELTYLWHRVKPNLTVRSVPKLAKPWSFRSKLRK</sequence>
<dbReference type="EMBL" id="QYOH01000392">
    <property type="protein sequence ID" value="TXU23340.1"/>
    <property type="molecule type" value="Genomic_DNA"/>
</dbReference>
<dbReference type="AlphaFoldDB" id="A0A8T9CTD0"/>
<name>A0A8T9CTD0_ECOLX</name>
<evidence type="ECO:0000313" key="1">
    <source>
        <dbReference type="EMBL" id="TXU23340.1"/>
    </source>
</evidence>
<dbReference type="Proteomes" id="UP000460654">
    <property type="component" value="Unassembled WGS sequence"/>
</dbReference>
<evidence type="ECO:0000313" key="2">
    <source>
        <dbReference type="Proteomes" id="UP000460654"/>
    </source>
</evidence>
<accession>A0A8T9CTD0</accession>
<reference evidence="1 2" key="1">
    <citation type="submission" date="2018-09" db="EMBL/GenBank/DDBJ databases">
        <title>Persistent metagenomic signatures of early life antibiotic treatment in the infant gut microbiota and resistome.</title>
        <authorList>
            <person name="Gasparrini A.J."/>
        </authorList>
    </citation>
    <scope>NUCLEOTIDE SEQUENCE [LARGE SCALE GENOMIC DNA]</scope>
    <source>
        <strain evidence="1 2">T0181B.E-10</strain>
    </source>
</reference>
<organism evidence="1 2">
    <name type="scientific">Escherichia coli</name>
    <dbReference type="NCBI Taxonomy" id="562"/>
    <lineage>
        <taxon>Bacteria</taxon>
        <taxon>Pseudomonadati</taxon>
        <taxon>Pseudomonadota</taxon>
        <taxon>Gammaproteobacteria</taxon>
        <taxon>Enterobacterales</taxon>
        <taxon>Enterobacteriaceae</taxon>
        <taxon>Escherichia</taxon>
    </lineage>
</organism>
<comment type="caution">
    <text evidence="1">The sequence shown here is derived from an EMBL/GenBank/DDBJ whole genome shotgun (WGS) entry which is preliminary data.</text>
</comment>